<evidence type="ECO:0000256" key="2">
    <source>
        <dbReference type="ARBA" id="ARBA00022729"/>
    </source>
</evidence>
<keyword evidence="4" id="KW-0325">Glycoprotein</keyword>
<evidence type="ECO:0000256" key="4">
    <source>
        <dbReference type="ARBA" id="ARBA00023180"/>
    </source>
</evidence>
<protein>
    <submittedName>
        <fullName evidence="8">Lectin kinase family protein</fullName>
    </submittedName>
</protein>
<dbReference type="Gene3D" id="3.30.200.20">
    <property type="entry name" value="Phosphorylase Kinase, domain 1"/>
    <property type="match status" value="2"/>
</dbReference>
<dbReference type="InterPro" id="IPR051343">
    <property type="entry name" value="G-type_lectin_kinases/EP1-like"/>
</dbReference>
<keyword evidence="8" id="KW-0418">Kinase</keyword>
<name>A0A072W0U2_MEDTR</name>
<reference evidence="8 10" key="1">
    <citation type="journal article" date="2011" name="Nature">
        <title>The Medicago genome provides insight into the evolution of rhizobial symbioses.</title>
        <authorList>
            <person name="Young N.D."/>
            <person name="Debelle F."/>
            <person name="Oldroyd G.E."/>
            <person name="Geurts R."/>
            <person name="Cannon S.B."/>
            <person name="Udvardi M.K."/>
            <person name="Benedito V.A."/>
            <person name="Mayer K.F."/>
            <person name="Gouzy J."/>
            <person name="Schoof H."/>
            <person name="Van de Peer Y."/>
            <person name="Proost S."/>
            <person name="Cook D.R."/>
            <person name="Meyers B.C."/>
            <person name="Spannagl M."/>
            <person name="Cheung F."/>
            <person name="De Mita S."/>
            <person name="Krishnakumar V."/>
            <person name="Gundlach H."/>
            <person name="Zhou S."/>
            <person name="Mudge J."/>
            <person name="Bharti A.K."/>
            <person name="Murray J.D."/>
            <person name="Naoumkina M.A."/>
            <person name="Rosen B."/>
            <person name="Silverstein K.A."/>
            <person name="Tang H."/>
            <person name="Rombauts S."/>
            <person name="Zhao P.X."/>
            <person name="Zhou P."/>
            <person name="Barbe V."/>
            <person name="Bardou P."/>
            <person name="Bechner M."/>
            <person name="Bellec A."/>
            <person name="Berger A."/>
            <person name="Berges H."/>
            <person name="Bidwell S."/>
            <person name="Bisseling T."/>
            <person name="Choisne N."/>
            <person name="Couloux A."/>
            <person name="Denny R."/>
            <person name="Deshpande S."/>
            <person name="Dai X."/>
            <person name="Doyle J.J."/>
            <person name="Dudez A.M."/>
            <person name="Farmer A.D."/>
            <person name="Fouteau S."/>
            <person name="Franken C."/>
            <person name="Gibelin C."/>
            <person name="Gish J."/>
            <person name="Goldstein S."/>
            <person name="Gonzalez A.J."/>
            <person name="Green P.J."/>
            <person name="Hallab A."/>
            <person name="Hartog M."/>
            <person name="Hua A."/>
            <person name="Humphray S.J."/>
            <person name="Jeong D.H."/>
            <person name="Jing Y."/>
            <person name="Jocker A."/>
            <person name="Kenton S.M."/>
            <person name="Kim D.J."/>
            <person name="Klee K."/>
            <person name="Lai H."/>
            <person name="Lang C."/>
            <person name="Lin S."/>
            <person name="Macmil S.L."/>
            <person name="Magdelenat G."/>
            <person name="Matthews L."/>
            <person name="McCorrison J."/>
            <person name="Monaghan E.L."/>
            <person name="Mun J.H."/>
            <person name="Najar F.Z."/>
            <person name="Nicholson C."/>
            <person name="Noirot C."/>
            <person name="O'Bleness M."/>
            <person name="Paule C.R."/>
            <person name="Poulain J."/>
            <person name="Prion F."/>
            <person name="Qin B."/>
            <person name="Qu C."/>
            <person name="Retzel E.F."/>
            <person name="Riddle C."/>
            <person name="Sallet E."/>
            <person name="Samain S."/>
            <person name="Samson N."/>
            <person name="Sanders I."/>
            <person name="Saurat O."/>
            <person name="Scarpelli C."/>
            <person name="Schiex T."/>
            <person name="Segurens B."/>
            <person name="Severin A.J."/>
            <person name="Sherrier D.J."/>
            <person name="Shi R."/>
            <person name="Sims S."/>
            <person name="Singer S.R."/>
            <person name="Sinharoy S."/>
            <person name="Sterck L."/>
            <person name="Viollet A."/>
            <person name="Wang B.B."/>
            <person name="Wang K."/>
            <person name="Wang M."/>
            <person name="Wang X."/>
            <person name="Warfsmann J."/>
            <person name="Weissenbach J."/>
            <person name="White D.D."/>
            <person name="White J.D."/>
            <person name="Wiley G.B."/>
            <person name="Wincker P."/>
            <person name="Xing Y."/>
            <person name="Yang L."/>
            <person name="Yao Z."/>
            <person name="Ying F."/>
            <person name="Zhai J."/>
            <person name="Zhou L."/>
            <person name="Zuber A."/>
            <person name="Denarie J."/>
            <person name="Dixon R.A."/>
            <person name="May G.D."/>
            <person name="Schwartz D.C."/>
            <person name="Rogers J."/>
            <person name="Quetier F."/>
            <person name="Town C.D."/>
            <person name="Roe B.A."/>
        </authorList>
    </citation>
    <scope>NUCLEOTIDE SEQUENCE [LARGE SCALE GENOMIC DNA]</scope>
    <source>
        <strain evidence="8">A17</strain>
        <strain evidence="9 10">cv. Jemalong A17</strain>
    </source>
</reference>
<dbReference type="FunFam" id="1.10.510.10:FF:000237">
    <property type="entry name" value="G-type lectin S-receptor-like serine/threonine-protein kinase"/>
    <property type="match status" value="1"/>
</dbReference>
<keyword evidence="5" id="KW-1133">Transmembrane helix</keyword>
<dbReference type="EnsemblPlants" id="KEH43895">
    <property type="protein sequence ID" value="KEH43895"/>
    <property type="gene ID" value="MTR_1g104555"/>
</dbReference>
<dbReference type="HOGENOM" id="CLU_000288_116_2_1"/>
<keyword evidence="2" id="KW-0732">Signal</keyword>
<dbReference type="SMART" id="SM00108">
    <property type="entry name" value="B_lectin"/>
    <property type="match status" value="1"/>
</dbReference>
<evidence type="ECO:0000259" key="7">
    <source>
        <dbReference type="PROSITE" id="PS50927"/>
    </source>
</evidence>
<evidence type="ECO:0000256" key="5">
    <source>
        <dbReference type="SAM" id="Phobius"/>
    </source>
</evidence>
<dbReference type="Gene3D" id="1.10.510.10">
    <property type="entry name" value="Transferase(Phosphotransferase) domain 1"/>
    <property type="match status" value="1"/>
</dbReference>
<dbReference type="EMBL" id="CM001217">
    <property type="protein sequence ID" value="KEH43895.1"/>
    <property type="molecule type" value="Genomic_DNA"/>
</dbReference>
<accession>A0A072W0U2</accession>
<dbReference type="AlphaFoldDB" id="A0A072W0U2"/>
<dbReference type="InterPro" id="IPR000858">
    <property type="entry name" value="S_locus_glycoprot_dom"/>
</dbReference>
<dbReference type="InterPro" id="IPR011009">
    <property type="entry name" value="Kinase-like_dom_sf"/>
</dbReference>
<proteinExistence type="predicted"/>
<reference evidence="8 10" key="2">
    <citation type="journal article" date="2014" name="BMC Genomics">
        <title>An improved genome release (version Mt4.0) for the model legume Medicago truncatula.</title>
        <authorList>
            <person name="Tang H."/>
            <person name="Krishnakumar V."/>
            <person name="Bidwell S."/>
            <person name="Rosen B."/>
            <person name="Chan A."/>
            <person name="Zhou S."/>
            <person name="Gentzbittel L."/>
            <person name="Childs K.L."/>
            <person name="Yandell M."/>
            <person name="Gundlach H."/>
            <person name="Mayer K.F."/>
            <person name="Schwartz D.C."/>
            <person name="Town C.D."/>
        </authorList>
    </citation>
    <scope>GENOME REANNOTATION</scope>
    <source>
        <strain evidence="8">A17</strain>
        <strain evidence="9 10">cv. Jemalong A17</strain>
    </source>
</reference>
<dbReference type="InterPro" id="IPR001480">
    <property type="entry name" value="Bulb-type_lectin_dom"/>
</dbReference>
<dbReference type="SUPFAM" id="SSF51110">
    <property type="entry name" value="alpha-D-mannose-specific plant lectins"/>
    <property type="match status" value="1"/>
</dbReference>
<sequence length="674" mass="75614">MINVKAPELLLALIHHGNHPLEILPLDSTLLFVSSHYLVGIWFDKIPQKTLVWSANRDDPARIGSTVNFTVKGQILLQHANKTLVIIYNGTNATSAMMQDNGNFLLLNSLSKIIWQSFDSPTDTILPGQILNMGHMLFSNANGTEDYSTGQYKLEVQKSDGNIVISAFPYSDPGYWYTSTTSNTSMIYLKESGKDWTVIWQAITQPCTVNAICGVYGFCNSPDNSTVNCSCLPGYTPFDPNFPSKGCYPNVALDLCAKNANSSASNITVVKIQNADIPNSIFFDLQRIDSSDLDSCSKEVMNDCFCMAAVLIDSVCYKKRTPLLNARISIPETSNRVTLIKVPQILQEDQNDSPSRVVLIVAASTCSMLAIVFATIAIYYHPTFGYLIKKETPPKPKPVDINLKAFSFQELREATNGFRNELDRGGFGTVYFGMTHHKNLVRLLGFCNEQNHRLLVYEMMRNGTLSSFIFREEDKDKPSWEHRAKIVVEIARGLMYLHEECDPQIIHCDIKPQNVLLDSNYTAKISDFGMAKLLMNDRSRTSTNVRGTMGYLAPEWLKNAPITAKVDIYSLGVMLLEILFCKRHIELNQIEDGTEGGDDMILIDWVQYWAKEGKLRDIVSNDVEVVNDFNRFERMTMVGLWCLCPNPTIRPSIAKVLQMLEGDSEVSVPPLFDG</sequence>
<dbReference type="InterPro" id="IPR000719">
    <property type="entry name" value="Prot_kinase_dom"/>
</dbReference>
<dbReference type="PROSITE" id="PS00108">
    <property type="entry name" value="PROTEIN_KINASE_ST"/>
    <property type="match status" value="1"/>
</dbReference>
<dbReference type="Gene3D" id="2.90.10.10">
    <property type="entry name" value="Bulb-type lectin domain"/>
    <property type="match status" value="2"/>
</dbReference>
<dbReference type="PANTHER" id="PTHR47976">
    <property type="entry name" value="G-TYPE LECTIN S-RECEPTOR-LIKE SERINE/THREONINE-PROTEIN KINASE SD2-5"/>
    <property type="match status" value="1"/>
</dbReference>
<keyword evidence="3" id="KW-1015">Disulfide bond</keyword>
<evidence type="ECO:0000313" key="9">
    <source>
        <dbReference type="EnsemblPlants" id="KEH43895"/>
    </source>
</evidence>
<dbReference type="InterPro" id="IPR036426">
    <property type="entry name" value="Bulb-type_lectin_dom_sf"/>
</dbReference>
<dbReference type="PROSITE" id="PS50011">
    <property type="entry name" value="PROTEIN_KINASE_DOM"/>
    <property type="match status" value="1"/>
</dbReference>
<reference evidence="9" key="3">
    <citation type="submission" date="2015-04" db="UniProtKB">
        <authorList>
            <consortium name="EnsemblPlants"/>
        </authorList>
    </citation>
    <scope>IDENTIFICATION</scope>
    <source>
        <strain evidence="9">cv. Jemalong A17</strain>
    </source>
</reference>
<dbReference type="Pfam" id="PF01453">
    <property type="entry name" value="B_lectin"/>
    <property type="match status" value="1"/>
</dbReference>
<evidence type="ECO:0000313" key="10">
    <source>
        <dbReference type="Proteomes" id="UP000002051"/>
    </source>
</evidence>
<dbReference type="PROSITE" id="PS50927">
    <property type="entry name" value="BULB_LECTIN"/>
    <property type="match status" value="1"/>
</dbReference>
<dbReference type="SMART" id="SM00220">
    <property type="entry name" value="S_TKc"/>
    <property type="match status" value="1"/>
</dbReference>
<keyword evidence="1" id="KW-0245">EGF-like domain</keyword>
<feature type="transmembrane region" description="Helical" evidence="5">
    <location>
        <begin position="357"/>
        <end position="380"/>
    </location>
</feature>
<organism evidence="8 10">
    <name type="scientific">Medicago truncatula</name>
    <name type="common">Barrel medic</name>
    <name type="synonym">Medicago tribuloides</name>
    <dbReference type="NCBI Taxonomy" id="3880"/>
    <lineage>
        <taxon>Eukaryota</taxon>
        <taxon>Viridiplantae</taxon>
        <taxon>Streptophyta</taxon>
        <taxon>Embryophyta</taxon>
        <taxon>Tracheophyta</taxon>
        <taxon>Spermatophyta</taxon>
        <taxon>Magnoliopsida</taxon>
        <taxon>eudicotyledons</taxon>
        <taxon>Gunneridae</taxon>
        <taxon>Pentapetalae</taxon>
        <taxon>rosids</taxon>
        <taxon>fabids</taxon>
        <taxon>Fabales</taxon>
        <taxon>Fabaceae</taxon>
        <taxon>Papilionoideae</taxon>
        <taxon>50 kb inversion clade</taxon>
        <taxon>NPAAA clade</taxon>
        <taxon>Hologalegina</taxon>
        <taxon>IRL clade</taxon>
        <taxon>Trifolieae</taxon>
        <taxon>Medicago</taxon>
    </lineage>
</organism>
<keyword evidence="8" id="KW-0808">Transferase</keyword>
<keyword evidence="5" id="KW-0472">Membrane</keyword>
<dbReference type="GO" id="GO:0004672">
    <property type="term" value="F:protein kinase activity"/>
    <property type="evidence" value="ECO:0000318"/>
    <property type="project" value="GO_Central"/>
</dbReference>
<dbReference type="PANTHER" id="PTHR47976:SF62">
    <property type="entry name" value="RECEPTOR-LIKE SERINE_THREONINE-PROTEIN KINASE"/>
    <property type="match status" value="1"/>
</dbReference>
<evidence type="ECO:0000256" key="3">
    <source>
        <dbReference type="ARBA" id="ARBA00023157"/>
    </source>
</evidence>
<keyword evidence="5" id="KW-0812">Transmembrane</keyword>
<evidence type="ECO:0000259" key="6">
    <source>
        <dbReference type="PROSITE" id="PS50011"/>
    </source>
</evidence>
<dbReference type="GO" id="GO:0048544">
    <property type="term" value="P:recognition of pollen"/>
    <property type="evidence" value="ECO:0007669"/>
    <property type="project" value="InterPro"/>
</dbReference>
<dbReference type="Pfam" id="PF00069">
    <property type="entry name" value="Pkinase"/>
    <property type="match status" value="1"/>
</dbReference>
<dbReference type="SUPFAM" id="SSF56112">
    <property type="entry name" value="Protein kinase-like (PK-like)"/>
    <property type="match status" value="1"/>
</dbReference>
<keyword evidence="10" id="KW-1185">Reference proteome</keyword>
<dbReference type="Pfam" id="PF00954">
    <property type="entry name" value="S_locus_glycop"/>
    <property type="match status" value="1"/>
</dbReference>
<evidence type="ECO:0000313" key="8">
    <source>
        <dbReference type="EMBL" id="KEH43895.1"/>
    </source>
</evidence>
<feature type="domain" description="Protein kinase" evidence="6">
    <location>
        <begin position="373"/>
        <end position="672"/>
    </location>
</feature>
<gene>
    <name evidence="8" type="ordered locus">MTR_1g104555</name>
</gene>
<dbReference type="InterPro" id="IPR008271">
    <property type="entry name" value="Ser/Thr_kinase_AS"/>
</dbReference>
<dbReference type="Proteomes" id="UP000002051">
    <property type="component" value="Unassembled WGS sequence"/>
</dbReference>
<evidence type="ECO:0000256" key="1">
    <source>
        <dbReference type="ARBA" id="ARBA00022536"/>
    </source>
</evidence>
<dbReference type="GO" id="GO:0005524">
    <property type="term" value="F:ATP binding"/>
    <property type="evidence" value="ECO:0007669"/>
    <property type="project" value="InterPro"/>
</dbReference>
<feature type="domain" description="Bulb-type lectin" evidence="7">
    <location>
        <begin position="6"/>
        <end position="119"/>
    </location>
</feature>